<dbReference type="Proteomes" id="UP000828048">
    <property type="component" value="Chromosome 10"/>
</dbReference>
<protein>
    <submittedName>
        <fullName evidence="1">Uncharacterized protein</fullName>
    </submittedName>
</protein>
<accession>A0ACB7XFG9</accession>
<evidence type="ECO:0000313" key="1">
    <source>
        <dbReference type="EMBL" id="KAH7839499.1"/>
    </source>
</evidence>
<reference evidence="1 2" key="1">
    <citation type="journal article" date="2021" name="Hortic Res">
        <title>High-quality reference genome and annotation aids understanding of berry development for evergreen blueberry (Vaccinium darrowii).</title>
        <authorList>
            <person name="Yu J."/>
            <person name="Hulse-Kemp A.M."/>
            <person name="Babiker E."/>
            <person name="Staton M."/>
        </authorList>
    </citation>
    <scope>NUCLEOTIDE SEQUENCE [LARGE SCALE GENOMIC DNA]</scope>
    <source>
        <strain evidence="2">cv. NJ 8807/NJ 8810</strain>
        <tissue evidence="1">Young leaf</tissue>
    </source>
</reference>
<proteinExistence type="predicted"/>
<comment type="caution">
    <text evidence="1">The sequence shown here is derived from an EMBL/GenBank/DDBJ whole genome shotgun (WGS) entry which is preliminary data.</text>
</comment>
<evidence type="ECO:0000313" key="2">
    <source>
        <dbReference type="Proteomes" id="UP000828048"/>
    </source>
</evidence>
<keyword evidence="2" id="KW-1185">Reference proteome</keyword>
<sequence length="214" mass="24496">MAEQTMKRRGKTEGEEGKKIGGRKETAGDGRRKGGQRRKGKLGSVVWSDCYWCMDIGVTEGSLQCSFILKINGVHEVLFGIVCIVHAEYRRSMFLLLYQEGVQSVLFSWRRIIAWMFNGLCTALIIFFIWGGIALWYLFLLAYGAMPPSISTTAYKVFVECLAPSPSFWIVTIFVVISAMIPYFAYAAIQMRFFPMHHGMIQWMRLECRTEDPE</sequence>
<organism evidence="1 2">
    <name type="scientific">Vaccinium darrowii</name>
    <dbReference type="NCBI Taxonomy" id="229202"/>
    <lineage>
        <taxon>Eukaryota</taxon>
        <taxon>Viridiplantae</taxon>
        <taxon>Streptophyta</taxon>
        <taxon>Embryophyta</taxon>
        <taxon>Tracheophyta</taxon>
        <taxon>Spermatophyta</taxon>
        <taxon>Magnoliopsida</taxon>
        <taxon>eudicotyledons</taxon>
        <taxon>Gunneridae</taxon>
        <taxon>Pentapetalae</taxon>
        <taxon>asterids</taxon>
        <taxon>Ericales</taxon>
        <taxon>Ericaceae</taxon>
        <taxon>Vaccinioideae</taxon>
        <taxon>Vaccinieae</taxon>
        <taxon>Vaccinium</taxon>
    </lineage>
</organism>
<gene>
    <name evidence="1" type="ORF">Vadar_005029</name>
</gene>
<name>A0ACB7XFG9_9ERIC</name>
<dbReference type="EMBL" id="CM037160">
    <property type="protein sequence ID" value="KAH7839499.1"/>
    <property type="molecule type" value="Genomic_DNA"/>
</dbReference>